<proteinExistence type="predicted"/>
<evidence type="ECO:0000313" key="3">
    <source>
        <dbReference type="Proteomes" id="UP000298061"/>
    </source>
</evidence>
<feature type="compositionally biased region" description="Low complexity" evidence="1">
    <location>
        <begin position="310"/>
        <end position="324"/>
    </location>
</feature>
<organism evidence="2 3">
    <name type="scientific">Hericium alpestre</name>
    <dbReference type="NCBI Taxonomy" id="135208"/>
    <lineage>
        <taxon>Eukaryota</taxon>
        <taxon>Fungi</taxon>
        <taxon>Dikarya</taxon>
        <taxon>Basidiomycota</taxon>
        <taxon>Agaricomycotina</taxon>
        <taxon>Agaricomycetes</taxon>
        <taxon>Russulales</taxon>
        <taxon>Hericiaceae</taxon>
        <taxon>Hericium</taxon>
    </lineage>
</organism>
<accession>A0A4Y9ZWB8</accession>
<keyword evidence="3" id="KW-1185">Reference proteome</keyword>
<sequence>MFSTLYRGKKWVMQAVALSPPRSQTGEQDRLKVAALLTATGVVDVFAERDADPVPDAPVSAATRAAKRKAVEPVEEEDAGDEVVKVPLLTKKACTGPAGAVAMNEGKGKAKAKEPNEKWGPCLPEQWCTACINEGKECLCRVLPAKNVGRAKHEQCFECSNKCTSCLACVDLNVHLMWMGAPTVDLTAAASSGLDQVMDSPAVLPGMPDPVAPLEALASRLLFPASDSFRPGAWDYVDPYACIPRDSSLRCTLLAETEWQLIGLYLQRMLNHGQILAVERLITALYTGMRGKYIMSEVDEEDKVARGEPADAASDAGGEAAASPTTSLSSRPLVRESPAPPVKGPGEPLGLTAAPAVGGEAAGTEVAASAEVMLSDS</sequence>
<dbReference type="EMBL" id="SFCI01000678">
    <property type="protein sequence ID" value="TFY78450.1"/>
    <property type="molecule type" value="Genomic_DNA"/>
</dbReference>
<evidence type="ECO:0000256" key="1">
    <source>
        <dbReference type="SAM" id="MobiDB-lite"/>
    </source>
</evidence>
<dbReference type="Proteomes" id="UP000298061">
    <property type="component" value="Unassembled WGS sequence"/>
</dbReference>
<comment type="caution">
    <text evidence="2">The sequence shown here is derived from an EMBL/GenBank/DDBJ whole genome shotgun (WGS) entry which is preliminary data.</text>
</comment>
<dbReference type="AlphaFoldDB" id="A0A4Y9ZWB8"/>
<feature type="region of interest" description="Disordered" evidence="1">
    <location>
        <begin position="304"/>
        <end position="357"/>
    </location>
</feature>
<reference evidence="2 3" key="1">
    <citation type="submission" date="2019-02" db="EMBL/GenBank/DDBJ databases">
        <title>Genome sequencing of the rare red list fungi Hericium alpestre (H. flagellum).</title>
        <authorList>
            <person name="Buettner E."/>
            <person name="Kellner H."/>
        </authorList>
    </citation>
    <scope>NUCLEOTIDE SEQUENCE [LARGE SCALE GENOMIC DNA]</scope>
    <source>
        <strain evidence="2 3">DSM 108284</strain>
    </source>
</reference>
<gene>
    <name evidence="2" type="ORF">EWM64_g5559</name>
</gene>
<protein>
    <submittedName>
        <fullName evidence="2">Uncharacterized protein</fullName>
    </submittedName>
</protein>
<name>A0A4Y9ZWB8_9AGAM</name>
<evidence type="ECO:0000313" key="2">
    <source>
        <dbReference type="EMBL" id="TFY78450.1"/>
    </source>
</evidence>